<comment type="caution">
    <text evidence="2">The sequence shown here is derived from an EMBL/GenBank/DDBJ whole genome shotgun (WGS) entry which is preliminary data.</text>
</comment>
<feature type="compositionally biased region" description="Low complexity" evidence="1">
    <location>
        <begin position="454"/>
        <end position="467"/>
    </location>
</feature>
<evidence type="ECO:0000256" key="1">
    <source>
        <dbReference type="SAM" id="MobiDB-lite"/>
    </source>
</evidence>
<gene>
    <name evidence="2" type="ORF">LECACI_7A001577</name>
</gene>
<protein>
    <submittedName>
        <fullName evidence="2">Uncharacterized protein</fullName>
    </submittedName>
</protein>
<feature type="compositionally biased region" description="Low complexity" evidence="1">
    <location>
        <begin position="163"/>
        <end position="174"/>
    </location>
</feature>
<dbReference type="AlphaFoldDB" id="A0AAI8YT92"/>
<evidence type="ECO:0000313" key="2">
    <source>
        <dbReference type="EMBL" id="CAK3846125.1"/>
    </source>
</evidence>
<organism evidence="2 3">
    <name type="scientific">Lecanosticta acicola</name>
    <dbReference type="NCBI Taxonomy" id="111012"/>
    <lineage>
        <taxon>Eukaryota</taxon>
        <taxon>Fungi</taxon>
        <taxon>Dikarya</taxon>
        <taxon>Ascomycota</taxon>
        <taxon>Pezizomycotina</taxon>
        <taxon>Dothideomycetes</taxon>
        <taxon>Dothideomycetidae</taxon>
        <taxon>Mycosphaerellales</taxon>
        <taxon>Mycosphaerellaceae</taxon>
        <taxon>Lecanosticta</taxon>
    </lineage>
</organism>
<feature type="compositionally biased region" description="Low complexity" evidence="1">
    <location>
        <begin position="138"/>
        <end position="153"/>
    </location>
</feature>
<proteinExistence type="predicted"/>
<feature type="region of interest" description="Disordered" evidence="1">
    <location>
        <begin position="1"/>
        <end position="244"/>
    </location>
</feature>
<feature type="compositionally biased region" description="Polar residues" evidence="1">
    <location>
        <begin position="195"/>
        <end position="209"/>
    </location>
</feature>
<accession>A0AAI8YT92</accession>
<feature type="compositionally biased region" description="Basic and acidic residues" evidence="1">
    <location>
        <begin position="234"/>
        <end position="244"/>
    </location>
</feature>
<name>A0AAI8YT92_9PEZI</name>
<feature type="compositionally biased region" description="Pro residues" evidence="1">
    <location>
        <begin position="67"/>
        <end position="76"/>
    </location>
</feature>
<evidence type="ECO:0000313" key="3">
    <source>
        <dbReference type="Proteomes" id="UP001296104"/>
    </source>
</evidence>
<dbReference type="EMBL" id="CAVMBE010000006">
    <property type="protein sequence ID" value="CAK3846125.1"/>
    <property type="molecule type" value="Genomic_DNA"/>
</dbReference>
<reference evidence="2" key="1">
    <citation type="submission" date="2023-11" db="EMBL/GenBank/DDBJ databases">
        <authorList>
            <person name="Alioto T."/>
            <person name="Alioto T."/>
            <person name="Gomez Garrido J."/>
        </authorList>
    </citation>
    <scope>NUCLEOTIDE SEQUENCE</scope>
</reference>
<sequence>MSNFAPETHLDAEGYHQMQMEHYRSKHSRTDAQRREAAIREARRHPQGERLIYPPETYTPNGGQIPPDSPPPPPVPPKDKRPASGRKVTNVLTGPDGLRMETAQAQPRRVINRSGSGRFRPEQSSNAPPSPYEHRRNASGASTASTVASAAPSRPLGHQRMGSAASAVPSVAPSRPSHESSRVSLESQRPPRPGSASSSIFSRTLSFGRTNTNESSTQRESTESRKPRAPRRSSFRETLRRASNEIQKDVSIMRMTPAERQRHFAAEKAKMDAEIEEHRRLNPLGRPKYQQEYIRQRDISRAGGGFQQYDEVLMHYGTDNPIAHLNANELTLAQDFALTYPNNDDDSKWEALADRQKAPPMNTGERAAFLLSRGLDAFKREKKAGRNMSTDSGMDFADCGEPDELECCERCGKPTTEWLVKGFCRDCHQARVNEFWDADSNPTPIDEKSEYDGSMRSSRASSPHAARTVNEEEYMKIARKRTIRRVRQTVYEDAGNPFAVPTGVAEDGRPSPDQMGIGSRFVSSRRNPSLSSWESLALSSPSHQILQEEHEQQPHVIRHLRDSLLHAPRPRRAGTPQLIRQHKYSDSAPDPMPEEVYVAPRTLWAKRGKSLPTNAMGEERNTQFYDFWEGVLGEYGSDMVGEVDGENGDGML</sequence>
<feature type="compositionally biased region" description="Basic and acidic residues" evidence="1">
    <location>
        <begin position="8"/>
        <end position="48"/>
    </location>
</feature>
<dbReference type="Proteomes" id="UP001296104">
    <property type="component" value="Unassembled WGS sequence"/>
</dbReference>
<feature type="region of interest" description="Disordered" evidence="1">
    <location>
        <begin position="438"/>
        <end position="470"/>
    </location>
</feature>
<feature type="compositionally biased region" description="Low complexity" evidence="1">
    <location>
        <begin position="210"/>
        <end position="219"/>
    </location>
</feature>
<keyword evidence="3" id="KW-1185">Reference proteome</keyword>